<keyword evidence="3" id="KW-1185">Reference proteome</keyword>
<evidence type="ECO:0000256" key="1">
    <source>
        <dbReference type="SAM" id="MobiDB-lite"/>
    </source>
</evidence>
<dbReference type="AlphaFoldDB" id="A0A2X0NK35"/>
<feature type="region of interest" description="Disordered" evidence="1">
    <location>
        <begin position="331"/>
        <end position="361"/>
    </location>
</feature>
<dbReference type="EMBL" id="FMWP01000018">
    <property type="protein sequence ID" value="SCZ92510.1"/>
    <property type="molecule type" value="Genomic_DNA"/>
</dbReference>
<name>A0A2X0NK35_9BASI</name>
<feature type="region of interest" description="Disordered" evidence="1">
    <location>
        <begin position="449"/>
        <end position="471"/>
    </location>
</feature>
<evidence type="ECO:0000313" key="2">
    <source>
        <dbReference type="EMBL" id="SCZ92510.1"/>
    </source>
</evidence>
<feature type="region of interest" description="Disordered" evidence="1">
    <location>
        <begin position="544"/>
        <end position="575"/>
    </location>
</feature>
<evidence type="ECO:0000313" key="3">
    <source>
        <dbReference type="Proteomes" id="UP000249723"/>
    </source>
</evidence>
<feature type="compositionally biased region" description="Polar residues" evidence="1">
    <location>
        <begin position="340"/>
        <end position="350"/>
    </location>
</feature>
<proteinExistence type="predicted"/>
<accession>A0A2X0NK35</accession>
<feature type="compositionally biased region" description="Basic and acidic residues" evidence="1">
    <location>
        <begin position="551"/>
        <end position="561"/>
    </location>
</feature>
<reference evidence="3" key="1">
    <citation type="submission" date="2016-10" db="EMBL/GenBank/DDBJ databases">
        <authorList>
            <person name="Jeantristanb JTB J.-T."/>
            <person name="Ricardo R."/>
        </authorList>
    </citation>
    <scope>NUCLEOTIDE SEQUENCE [LARGE SCALE GENOMIC DNA]</scope>
</reference>
<protein>
    <submittedName>
        <fullName evidence="2">BZ3500_MvSof-1268-A1-R1_Chr5-2g07928 protein</fullName>
    </submittedName>
</protein>
<sequence length="575" mass="62788">MQLTHVCYWGPGSSAAFLAPCLKYNWILRSFFKLQCPIANFVVAMLYRLLLLVGLDYSTRSLSSSIETRKRDQKNRILRALHRDLGYSPTAPSSPIDQPAFNTASAPFRIYERDSDDGSDHISTYALSADLKVATEAKWNNELMYSRVMRRTHASLRLLGQGLHGLRILGRELTSEARMIARTIRRMVVFFLGGLMITAETGAYTRSQVGLDRGLPFDPNGGSRPDEIRRHSKAKIHETRQQMLHESLAGLDVPDLTKAPSSSGGKRVSFSQPSGQYAWDLDVPQPIPTGIITEATSFVTPEEASSSLPSDSDWPDFGARRLARVAEDQLDQSMREESPGFQSTQGQISSPKAIEKASTPEMHAVRHPAEPSDAAQAALPSSRSTGVTVVDQGDLGVRMGPGPFPHSPFEIEDEPSVMKEASFSKTGRLLTSHDPVTAPSRSCQALRSRVASESMQPQTSATGMTRTASRSPEFTHQLALFGGATMVHESTGSYSSQGSPISPSQPWPTLRRASETILVESGHEGIKPGTPVLEDAPFEVSFAAAAQESENLARRTSPDTKGKKKKKSKASHKLV</sequence>
<dbReference type="Proteomes" id="UP000249723">
    <property type="component" value="Unassembled WGS sequence"/>
</dbReference>
<feature type="compositionally biased region" description="Basic residues" evidence="1">
    <location>
        <begin position="562"/>
        <end position="575"/>
    </location>
</feature>
<organism evidence="2 3">
    <name type="scientific">Microbotryum saponariae</name>
    <dbReference type="NCBI Taxonomy" id="289078"/>
    <lineage>
        <taxon>Eukaryota</taxon>
        <taxon>Fungi</taxon>
        <taxon>Dikarya</taxon>
        <taxon>Basidiomycota</taxon>
        <taxon>Pucciniomycotina</taxon>
        <taxon>Microbotryomycetes</taxon>
        <taxon>Microbotryales</taxon>
        <taxon>Microbotryaceae</taxon>
        <taxon>Microbotryum</taxon>
    </lineage>
</organism>
<gene>
    <name evidence="2" type="ORF">BZ3500_MVSOF-1268-A1-R1_CHR5-2G07928</name>
</gene>